<dbReference type="PANTHER" id="PTHR19305">
    <property type="entry name" value="SYNAPTOSOMAL ASSOCIATED PROTEIN"/>
    <property type="match status" value="1"/>
</dbReference>
<accession>A0A7M7GH63</accession>
<dbReference type="GO" id="GO:0006887">
    <property type="term" value="P:exocytosis"/>
    <property type="evidence" value="ECO:0000318"/>
    <property type="project" value="GO_Central"/>
</dbReference>
<protein>
    <recommendedName>
        <fullName evidence="2">t-SNARE coiled-coil homology domain-containing protein</fullName>
    </recommendedName>
</protein>
<proteinExistence type="predicted"/>
<evidence type="ECO:0000256" key="1">
    <source>
        <dbReference type="ARBA" id="ARBA00022737"/>
    </source>
</evidence>
<dbReference type="GO" id="GO:0031629">
    <property type="term" value="P:synaptic vesicle fusion to presynaptic active zone membrane"/>
    <property type="evidence" value="ECO:0000318"/>
    <property type="project" value="GO_Central"/>
</dbReference>
<evidence type="ECO:0000313" key="3">
    <source>
        <dbReference type="EnsemblMetazoa" id="XP_003728907"/>
    </source>
</evidence>
<evidence type="ECO:0000259" key="2">
    <source>
        <dbReference type="PROSITE" id="PS50192"/>
    </source>
</evidence>
<dbReference type="InParanoid" id="A0A7M7GH63"/>
<dbReference type="InterPro" id="IPR000727">
    <property type="entry name" value="T_SNARE_dom"/>
</dbReference>
<reference evidence="3" key="2">
    <citation type="submission" date="2021-01" db="UniProtKB">
        <authorList>
            <consortium name="EnsemblMetazoa"/>
        </authorList>
    </citation>
    <scope>IDENTIFICATION</scope>
</reference>
<dbReference type="GO" id="GO:0098793">
    <property type="term" value="C:presynapse"/>
    <property type="evidence" value="ECO:0007669"/>
    <property type="project" value="GOC"/>
</dbReference>
<dbReference type="GO" id="GO:0019905">
    <property type="term" value="F:syntaxin binding"/>
    <property type="evidence" value="ECO:0000318"/>
    <property type="project" value="GO_Central"/>
</dbReference>
<dbReference type="FunFam" id="1.20.5.110:FF:000080">
    <property type="entry name" value="Synaptosomal-associated protein 47"/>
    <property type="match status" value="1"/>
</dbReference>
<feature type="domain" description="T-SNARE coiled-coil homology" evidence="2">
    <location>
        <begin position="447"/>
        <end position="496"/>
    </location>
</feature>
<dbReference type="AlphaFoldDB" id="A0A7M7GH63"/>
<dbReference type="RefSeq" id="XP_003728907.2">
    <property type="nucleotide sequence ID" value="XM_003728859.3"/>
</dbReference>
<dbReference type="OMA" id="SAHMPNI"/>
<name>A0A7M7GH63_STRPU</name>
<dbReference type="PANTHER" id="PTHR19305:SF1">
    <property type="entry name" value="SYNAPTOSOMAL-ASSOCIATED PROTEIN 47"/>
    <property type="match status" value="1"/>
</dbReference>
<dbReference type="GeneID" id="584941"/>
<reference evidence="4" key="1">
    <citation type="submission" date="2015-02" db="EMBL/GenBank/DDBJ databases">
        <title>Genome sequencing for Strongylocentrotus purpuratus.</title>
        <authorList>
            <person name="Murali S."/>
            <person name="Liu Y."/>
            <person name="Vee V."/>
            <person name="English A."/>
            <person name="Wang M."/>
            <person name="Skinner E."/>
            <person name="Han Y."/>
            <person name="Muzny D.M."/>
            <person name="Worley K.C."/>
            <person name="Gibbs R.A."/>
        </authorList>
    </citation>
    <scope>NUCLEOTIDE SEQUENCE</scope>
</reference>
<dbReference type="GO" id="GO:0005484">
    <property type="term" value="F:SNAP receptor activity"/>
    <property type="evidence" value="ECO:0000318"/>
    <property type="project" value="GO_Central"/>
</dbReference>
<dbReference type="EnsemblMetazoa" id="XM_003728859">
    <property type="protein sequence ID" value="XP_003728907"/>
    <property type="gene ID" value="LOC584941"/>
</dbReference>
<dbReference type="Proteomes" id="UP000007110">
    <property type="component" value="Unassembled WGS sequence"/>
</dbReference>
<dbReference type="FunCoup" id="A0A7M7GH63">
    <property type="interactions" value="747"/>
</dbReference>
<dbReference type="SUPFAM" id="SSF58038">
    <property type="entry name" value="SNARE fusion complex"/>
    <property type="match status" value="2"/>
</dbReference>
<dbReference type="OrthoDB" id="10009801at2759"/>
<dbReference type="KEGG" id="spu:584941"/>
<sequence length="497" mass="55594">MTSDWHFVNVLLPYNALVTDRRVSASKMHTYCSVNTGTLVRSISVAWLYVLKRPRMGGSHDVSEQALPLSVSIMAQRGLGDLPVIRRWNVTYYQEDDKKWLKGDLVLSSLSLSFQELASERIHLTVDLESITDVKLERAWTGYKSLVVLVGSRKLWFSSFTNSQCVRKVLQHFIKETLFVSRHVGGTAPTGSGGGGGSSKLGRELLSIAHDSERTLSGAASQLVTQGEQIDDGFKTMDLIQRDLGIARHNIAYLESWLGHWHVRINDLQPPVSQRSSQNQPINENQEFPVIYKLKKSEEESGLLVISPDGIAVRNANEERTVLQFTYREISVINVSTPWTFTITRRMMGKPDITCQVTSAKVISILKVMGSKVKEKIEYDEPDSVDFISQEALGESVSNKKRLLFSQDSRGDPEGFQDRVQLDGGQQQSQLTCTSDAVITESEAAELSNVMRDVKSLALGIGNELDVQKEKISVLTDDVSEVTEDVRMNNKRMQKLL</sequence>
<dbReference type="Gene3D" id="1.20.5.110">
    <property type="match status" value="1"/>
</dbReference>
<evidence type="ECO:0000313" key="4">
    <source>
        <dbReference type="Proteomes" id="UP000007110"/>
    </source>
</evidence>
<keyword evidence="1" id="KW-0677">Repeat</keyword>
<dbReference type="GO" id="GO:0031201">
    <property type="term" value="C:SNARE complex"/>
    <property type="evidence" value="ECO:0000318"/>
    <property type="project" value="GO_Central"/>
</dbReference>
<dbReference type="GO" id="GO:0005886">
    <property type="term" value="C:plasma membrane"/>
    <property type="evidence" value="ECO:0000318"/>
    <property type="project" value="GO_Central"/>
</dbReference>
<dbReference type="GO" id="GO:0016082">
    <property type="term" value="P:synaptic vesicle priming"/>
    <property type="evidence" value="ECO:0000318"/>
    <property type="project" value="GO_Central"/>
</dbReference>
<keyword evidence="4" id="KW-1185">Reference proteome</keyword>
<dbReference type="PROSITE" id="PS50192">
    <property type="entry name" value="T_SNARE"/>
    <property type="match status" value="1"/>
</dbReference>
<organism evidence="3 4">
    <name type="scientific">Strongylocentrotus purpuratus</name>
    <name type="common">Purple sea urchin</name>
    <dbReference type="NCBI Taxonomy" id="7668"/>
    <lineage>
        <taxon>Eukaryota</taxon>
        <taxon>Metazoa</taxon>
        <taxon>Echinodermata</taxon>
        <taxon>Eleutherozoa</taxon>
        <taxon>Echinozoa</taxon>
        <taxon>Echinoidea</taxon>
        <taxon>Euechinoidea</taxon>
        <taxon>Echinacea</taxon>
        <taxon>Camarodonta</taxon>
        <taxon>Echinidea</taxon>
        <taxon>Strongylocentrotidae</taxon>
        <taxon>Strongylocentrotus</taxon>
    </lineage>
</organism>